<dbReference type="SUPFAM" id="SSF56112">
    <property type="entry name" value="Protein kinase-like (PK-like)"/>
    <property type="match status" value="1"/>
</dbReference>
<dbReference type="InterPro" id="IPR000719">
    <property type="entry name" value="Prot_kinase_dom"/>
</dbReference>
<evidence type="ECO:0000256" key="4">
    <source>
        <dbReference type="ARBA" id="ARBA00022777"/>
    </source>
</evidence>
<evidence type="ECO:0000256" key="5">
    <source>
        <dbReference type="ARBA" id="ARBA00022840"/>
    </source>
</evidence>
<evidence type="ECO:0000313" key="8">
    <source>
        <dbReference type="Proteomes" id="UP001642484"/>
    </source>
</evidence>
<dbReference type="Gene3D" id="1.10.510.10">
    <property type="entry name" value="Transferase(Phosphotransferase) domain 1"/>
    <property type="match status" value="2"/>
</dbReference>
<reference evidence="7 8" key="1">
    <citation type="submission" date="2024-02" db="EMBL/GenBank/DDBJ databases">
        <authorList>
            <person name="Chen Y."/>
            <person name="Shah S."/>
            <person name="Dougan E. K."/>
            <person name="Thang M."/>
            <person name="Chan C."/>
        </authorList>
    </citation>
    <scope>NUCLEOTIDE SEQUENCE [LARGE SCALE GENOMIC DNA]</scope>
</reference>
<keyword evidence="4" id="KW-0418">Kinase</keyword>
<keyword evidence="3" id="KW-0547">Nucleotide-binding</keyword>
<organism evidence="7 8">
    <name type="scientific">Durusdinium trenchii</name>
    <dbReference type="NCBI Taxonomy" id="1381693"/>
    <lineage>
        <taxon>Eukaryota</taxon>
        <taxon>Sar</taxon>
        <taxon>Alveolata</taxon>
        <taxon>Dinophyceae</taxon>
        <taxon>Suessiales</taxon>
        <taxon>Symbiodiniaceae</taxon>
        <taxon>Durusdinium</taxon>
    </lineage>
</organism>
<keyword evidence="5" id="KW-0067">ATP-binding</keyword>
<evidence type="ECO:0000313" key="7">
    <source>
        <dbReference type="EMBL" id="CAK9036145.1"/>
    </source>
</evidence>
<dbReference type="Gene3D" id="1.10.238.10">
    <property type="entry name" value="EF-hand"/>
    <property type="match status" value="1"/>
</dbReference>
<gene>
    <name evidence="7" type="ORF">CCMP2556_LOCUS20168</name>
</gene>
<dbReference type="PANTHER" id="PTHR24349">
    <property type="entry name" value="SERINE/THREONINE-PROTEIN KINASE"/>
    <property type="match status" value="1"/>
</dbReference>
<comment type="caution">
    <text evidence="7">The sequence shown here is derived from an EMBL/GenBank/DDBJ whole genome shotgun (WGS) entry which is preliminary data.</text>
</comment>
<dbReference type="InterPro" id="IPR050205">
    <property type="entry name" value="CDPK_Ser/Thr_kinases"/>
</dbReference>
<evidence type="ECO:0000256" key="1">
    <source>
        <dbReference type="ARBA" id="ARBA00022527"/>
    </source>
</evidence>
<evidence type="ECO:0000256" key="2">
    <source>
        <dbReference type="ARBA" id="ARBA00022679"/>
    </source>
</evidence>
<evidence type="ECO:0000256" key="3">
    <source>
        <dbReference type="ARBA" id="ARBA00022741"/>
    </source>
</evidence>
<dbReference type="Gene3D" id="3.30.200.20">
    <property type="entry name" value="Phosphorylase Kinase, domain 1"/>
    <property type="match status" value="1"/>
</dbReference>
<dbReference type="EMBL" id="CAXAMN010011758">
    <property type="protein sequence ID" value="CAK9036145.1"/>
    <property type="molecule type" value="Genomic_DNA"/>
</dbReference>
<proteinExistence type="predicted"/>
<accession>A0ABP0LAE6</accession>
<keyword evidence="2" id="KW-0808">Transferase</keyword>
<keyword evidence="1" id="KW-0723">Serine/threonine-protein kinase</keyword>
<protein>
    <recommendedName>
        <fullName evidence="6">Protein kinase domain-containing protein</fullName>
    </recommendedName>
</protein>
<sequence>MGAQFCSPGDEAVLQLVASSDIDGLAKLNLKSSGTYNASLPVAQVDLDARNFQPMSAFNEHFEAQEPTLQDPFALLVRHSSGSVQRLQKCRKPVGKDCQDMLRAHVARLQAQSSEGIARIVEVYEDSRSISLVLEHCNGGTLQDRILQRHFFAEQESAMLVRHMLETVQALHRVGLYHGHLTPDCFRFHSDQAHAPLKLVDFGLELKACLCERSPDSGHEQILAPSKATARDWPRSSSPHLFEACKVVFCAPEVFQHMKAETEGAPADFTSSWIQSGTEKDMLDLQLLSQAIDVHLEQNQDLGMDFLIQADIWSVGAIAFLLLCGYPPFFAPCRSAIISRVEKIEFSFDPPFWSKISEEAKDFVQRCLRGAPSQRLNVEEALQHPWIHKLADTAPSGPMLPSFALNLRRFYRTSIIEVLVARSLAKHLSYKASLELQLECEQADKMKCGFLTSADLRQVLQASGHSDIVEAIGSCFARHLKHAGESYLDYNALFDSVRLRREALLEEEIWQAFVKHATDQEISTDREFHRSDLETFFEAFDLSKVCGREGAQDGIRSLWEGGVKYKEWREIFQSTEETSSTYPHHVSVVWKDFGSFMKELLQQLRSSVNQSLANAPNKE</sequence>
<dbReference type="Pfam" id="PF00069">
    <property type="entry name" value="Pkinase"/>
    <property type="match status" value="2"/>
</dbReference>
<dbReference type="SMART" id="SM00220">
    <property type="entry name" value="S_TKc"/>
    <property type="match status" value="1"/>
</dbReference>
<name>A0ABP0LAE6_9DINO</name>
<dbReference type="PROSITE" id="PS50011">
    <property type="entry name" value="PROTEIN_KINASE_DOM"/>
    <property type="match status" value="1"/>
</dbReference>
<dbReference type="Proteomes" id="UP001642484">
    <property type="component" value="Unassembled WGS sequence"/>
</dbReference>
<feature type="domain" description="Protein kinase" evidence="6">
    <location>
        <begin position="25"/>
        <end position="387"/>
    </location>
</feature>
<dbReference type="InterPro" id="IPR011009">
    <property type="entry name" value="Kinase-like_dom_sf"/>
</dbReference>
<keyword evidence="8" id="KW-1185">Reference proteome</keyword>
<evidence type="ECO:0000259" key="6">
    <source>
        <dbReference type="PROSITE" id="PS50011"/>
    </source>
</evidence>